<keyword evidence="1" id="KW-0812">Transmembrane</keyword>
<organism evidence="2 3">
    <name type="scientific">Penicillium cinerascens</name>
    <dbReference type="NCBI Taxonomy" id="70096"/>
    <lineage>
        <taxon>Eukaryota</taxon>
        <taxon>Fungi</taxon>
        <taxon>Dikarya</taxon>
        <taxon>Ascomycota</taxon>
        <taxon>Pezizomycotina</taxon>
        <taxon>Eurotiomycetes</taxon>
        <taxon>Eurotiomycetidae</taxon>
        <taxon>Eurotiales</taxon>
        <taxon>Aspergillaceae</taxon>
        <taxon>Penicillium</taxon>
    </lineage>
</organism>
<dbReference type="GO" id="GO:0000329">
    <property type="term" value="C:fungal-type vacuole membrane"/>
    <property type="evidence" value="ECO:0007669"/>
    <property type="project" value="InterPro"/>
</dbReference>
<accession>A0A9W9MDB5</accession>
<evidence type="ECO:0000256" key="1">
    <source>
        <dbReference type="SAM" id="Phobius"/>
    </source>
</evidence>
<name>A0A9W9MDB5_9EURO</name>
<dbReference type="GeneID" id="83181248"/>
<comment type="caution">
    <text evidence="2">The sequence shown here is derived from an EMBL/GenBank/DDBJ whole genome shotgun (WGS) entry which is preliminary data.</text>
</comment>
<dbReference type="OrthoDB" id="10039566at2759"/>
<reference evidence="2" key="1">
    <citation type="submission" date="2022-12" db="EMBL/GenBank/DDBJ databases">
        <authorList>
            <person name="Petersen C."/>
        </authorList>
    </citation>
    <scope>NUCLEOTIDE SEQUENCE</scope>
    <source>
        <strain evidence="2">IBT 15544</strain>
    </source>
</reference>
<keyword evidence="1" id="KW-1133">Transmembrane helix</keyword>
<keyword evidence="1" id="KW-0472">Membrane</keyword>
<dbReference type="Proteomes" id="UP001150904">
    <property type="component" value="Unassembled WGS sequence"/>
</dbReference>
<sequence length="451" mass="48585">MGKNLDDRPAYLSSDGAKYSLGVHRGPLAPVGADNPKLEQVQSAGGISLATNRSKKEKFARHWRRFWCCYLIGNVIFLAIFLPVFFLVVIPAISQLVVNKSHLVLVNAAVMQPRADSIQLTLQSALDLSIALPVRIEPITLDLFMRDTGPKEPWGNVTIPGMTIKGNTTLGVTDVPTPFINSTTWASFVHDVVFKKYSTLSLKGSTNSFLGVLKSHVVLDKDIVSPGLNSLEGFSISDSALRLPPLADGTNLVGNATLPNPSVLTIEIGTITLDIKSGDLVIGNATLEDLTLKPGDNKHPLKAVLDINTIFKHLGEVLKSQANLLKTGNLTLNTITKSVVWENETVPYYTKAMSELTLTAEVPLMDTLKNTLHSLNITALEAYAKSNKTGGGLLSTLKGDLSNMESSSSSSGSGLSSILKKNVHVRDALKDIHPVKRDAALDSLANLFMTL</sequence>
<evidence type="ECO:0000313" key="2">
    <source>
        <dbReference type="EMBL" id="KAJ5197768.1"/>
    </source>
</evidence>
<dbReference type="PANTHER" id="PTHR35895:SF2">
    <property type="match status" value="1"/>
</dbReference>
<evidence type="ECO:0000313" key="3">
    <source>
        <dbReference type="Proteomes" id="UP001150904"/>
    </source>
</evidence>
<keyword evidence="3" id="KW-1185">Reference proteome</keyword>
<reference evidence="2" key="2">
    <citation type="journal article" date="2023" name="IMA Fungus">
        <title>Comparative genomic study of the Penicillium genus elucidates a diverse pangenome and 15 lateral gene transfer events.</title>
        <authorList>
            <person name="Petersen C."/>
            <person name="Sorensen T."/>
            <person name="Nielsen M.R."/>
            <person name="Sondergaard T.E."/>
            <person name="Sorensen J.L."/>
            <person name="Fitzpatrick D.A."/>
            <person name="Frisvad J.C."/>
            <person name="Nielsen K.L."/>
        </authorList>
    </citation>
    <scope>NUCLEOTIDE SEQUENCE</scope>
    <source>
        <strain evidence="2">IBT 15544</strain>
    </source>
</reference>
<dbReference type="InterPro" id="IPR022185">
    <property type="entry name" value="DUF3712"/>
</dbReference>
<feature type="transmembrane region" description="Helical" evidence="1">
    <location>
        <begin position="66"/>
        <end position="93"/>
    </location>
</feature>
<dbReference type="AlphaFoldDB" id="A0A9W9MDB5"/>
<proteinExistence type="predicted"/>
<dbReference type="InterPro" id="IPR046368">
    <property type="entry name" value="Tag1"/>
</dbReference>
<protein>
    <submittedName>
        <fullName evidence="2">Uncharacterized protein</fullName>
    </submittedName>
</protein>
<dbReference type="RefSeq" id="XP_058306196.1">
    <property type="nucleotide sequence ID" value="XM_058453947.1"/>
</dbReference>
<dbReference type="PANTHER" id="PTHR35895">
    <property type="entry name" value="CHROMOSOME 16, WHOLE GENOME SHOTGUN SEQUENCE"/>
    <property type="match status" value="1"/>
</dbReference>
<gene>
    <name evidence="2" type="ORF">N7498_006885</name>
</gene>
<dbReference type="Pfam" id="PF12505">
    <property type="entry name" value="DUF3712"/>
    <property type="match status" value="1"/>
</dbReference>
<dbReference type="EMBL" id="JAPQKR010000014">
    <property type="protein sequence ID" value="KAJ5197768.1"/>
    <property type="molecule type" value="Genomic_DNA"/>
</dbReference>